<dbReference type="Proteomes" id="UP000058446">
    <property type="component" value="Chromosome"/>
</dbReference>
<keyword evidence="3" id="KW-1185">Reference proteome</keyword>
<keyword evidence="1" id="KW-0472">Membrane</keyword>
<dbReference type="InterPro" id="IPR049790">
    <property type="entry name" value="Rv3655c/TadE"/>
</dbReference>
<protein>
    <submittedName>
        <fullName evidence="2">Membrane protein</fullName>
    </submittedName>
</protein>
<keyword evidence="1" id="KW-0812">Transmembrane</keyword>
<accession>A0A0K2GXN4</accession>
<dbReference type="RefSeq" id="WP_053411339.1">
    <property type="nucleotide sequence ID" value="NZ_CP006841.1"/>
</dbReference>
<dbReference type="PATRIC" id="fig|1408189.4.peg.216"/>
<feature type="transmembrane region" description="Helical" evidence="1">
    <location>
        <begin position="41"/>
        <end position="67"/>
    </location>
</feature>
<gene>
    <name evidence="2" type="ORF">CLAC_01085</name>
</gene>
<organism evidence="2 3">
    <name type="scientific">Corynebacterium lactis RW2-5</name>
    <dbReference type="NCBI Taxonomy" id="1408189"/>
    <lineage>
        <taxon>Bacteria</taxon>
        <taxon>Bacillati</taxon>
        <taxon>Actinomycetota</taxon>
        <taxon>Actinomycetes</taxon>
        <taxon>Mycobacteriales</taxon>
        <taxon>Corynebacteriaceae</taxon>
        <taxon>Corynebacterium</taxon>
    </lineage>
</organism>
<evidence type="ECO:0000313" key="2">
    <source>
        <dbReference type="EMBL" id="ALA66554.1"/>
    </source>
</evidence>
<sequence length="133" mass="13309">MSSRIRPARADASADAPADALTDALVDILTGEDGQATVETAFGIAAIVTVMMSALTGLVAVAMYLGLTDAAGVIARAHARGDAETVAKLQDGLQGAVTINDGSSTVEVTVTGTVGPFPLEARAVALNEKAVAE</sequence>
<dbReference type="EMBL" id="CP006841">
    <property type="protein sequence ID" value="ALA66554.1"/>
    <property type="molecule type" value="Genomic_DNA"/>
</dbReference>
<dbReference type="KEGG" id="clw:CLAC_01085"/>
<evidence type="ECO:0000256" key="1">
    <source>
        <dbReference type="SAM" id="Phobius"/>
    </source>
</evidence>
<dbReference type="STRING" id="1408189.CLAC_01085"/>
<name>A0A0K2GXN4_9CORY</name>
<evidence type="ECO:0000313" key="3">
    <source>
        <dbReference type="Proteomes" id="UP000058446"/>
    </source>
</evidence>
<proteinExistence type="predicted"/>
<keyword evidence="1" id="KW-1133">Transmembrane helix</keyword>
<dbReference type="AlphaFoldDB" id="A0A0K2GXN4"/>
<reference evidence="2 3" key="1">
    <citation type="submission" date="2013-10" db="EMBL/GenBank/DDBJ databases">
        <title>Complete genome sequence of Corynebacterium lactis DSM 45799(T), isolated from raw cow milk.</title>
        <authorList>
            <person name="Ruckert C."/>
            <person name="Albersmeier A."/>
            <person name="Lipski A."/>
            <person name="Kalinowski J."/>
        </authorList>
    </citation>
    <scope>NUCLEOTIDE SEQUENCE [LARGE SCALE GENOMIC DNA]</scope>
    <source>
        <strain evidence="2 3">RW2-5</strain>
    </source>
</reference>
<dbReference type="OrthoDB" id="4427420at2"/>
<dbReference type="NCBIfam" id="NF041390">
    <property type="entry name" value="TadE_Rv3655c"/>
    <property type="match status" value="1"/>
</dbReference>